<evidence type="ECO:0000256" key="3">
    <source>
        <dbReference type="ARBA" id="ARBA00022692"/>
    </source>
</evidence>
<comment type="subcellular location">
    <subcellularLocation>
        <location evidence="1">Endomembrane system</location>
        <topology evidence="1">Multi-pass membrane protein</topology>
    </subcellularLocation>
</comment>
<feature type="transmembrane region" description="Helical" evidence="10">
    <location>
        <begin position="40"/>
        <end position="61"/>
    </location>
</feature>
<dbReference type="PROSITE" id="PS50216">
    <property type="entry name" value="DHHC"/>
    <property type="match status" value="1"/>
</dbReference>
<evidence type="ECO:0000313" key="13">
    <source>
        <dbReference type="Proteomes" id="UP000187209"/>
    </source>
</evidence>
<dbReference type="GO" id="GO:0006612">
    <property type="term" value="P:protein targeting to membrane"/>
    <property type="evidence" value="ECO:0007669"/>
    <property type="project" value="TreeGrafter"/>
</dbReference>
<dbReference type="GO" id="GO:0019706">
    <property type="term" value="F:protein-cysteine S-palmitoyltransferase activity"/>
    <property type="evidence" value="ECO:0007669"/>
    <property type="project" value="UniProtKB-EC"/>
</dbReference>
<reference evidence="12 13" key="1">
    <citation type="submission" date="2016-11" db="EMBL/GenBank/DDBJ databases">
        <title>The macronuclear genome of Stentor coeruleus: a giant cell with tiny introns.</title>
        <authorList>
            <person name="Slabodnick M."/>
            <person name="Ruby J.G."/>
            <person name="Reiff S.B."/>
            <person name="Swart E.C."/>
            <person name="Gosai S."/>
            <person name="Prabakaran S."/>
            <person name="Witkowska E."/>
            <person name="Larue G.E."/>
            <person name="Fisher S."/>
            <person name="Freeman R.M."/>
            <person name="Gunawardena J."/>
            <person name="Chu W."/>
            <person name="Stover N.A."/>
            <person name="Gregory B.D."/>
            <person name="Nowacki M."/>
            <person name="Derisi J."/>
            <person name="Roy S.W."/>
            <person name="Marshall W.F."/>
            <person name="Sood P."/>
        </authorList>
    </citation>
    <scope>NUCLEOTIDE SEQUENCE [LARGE SCALE GENOMIC DNA]</scope>
    <source>
        <strain evidence="12">WM001</strain>
    </source>
</reference>
<feature type="transmembrane region" description="Helical" evidence="10">
    <location>
        <begin position="179"/>
        <end position="203"/>
    </location>
</feature>
<comment type="domain">
    <text evidence="10">The DHHC domain is required for palmitoyltransferase activity.</text>
</comment>
<keyword evidence="8 10" id="KW-0012">Acyltransferase</keyword>
<dbReference type="EMBL" id="MPUH01000754">
    <property type="protein sequence ID" value="OMJ74390.1"/>
    <property type="molecule type" value="Genomic_DNA"/>
</dbReference>
<keyword evidence="7" id="KW-0449">Lipoprotein</keyword>
<feature type="transmembrane region" description="Helical" evidence="10">
    <location>
        <begin position="134"/>
        <end position="159"/>
    </location>
</feature>
<evidence type="ECO:0000256" key="10">
    <source>
        <dbReference type="RuleBase" id="RU079119"/>
    </source>
</evidence>
<accession>A0A1R2BCK1</accession>
<feature type="transmembrane region" description="Helical" evidence="10">
    <location>
        <begin position="9"/>
        <end position="34"/>
    </location>
</feature>
<keyword evidence="2 10" id="KW-0808">Transferase</keyword>
<keyword evidence="6" id="KW-0564">Palmitate</keyword>
<evidence type="ECO:0000256" key="5">
    <source>
        <dbReference type="ARBA" id="ARBA00023136"/>
    </source>
</evidence>
<keyword evidence="3 10" id="KW-0812">Transmembrane</keyword>
<keyword evidence="13" id="KW-1185">Reference proteome</keyword>
<name>A0A1R2BCK1_9CILI</name>
<comment type="caution">
    <text evidence="12">The sequence shown here is derived from an EMBL/GenBank/DDBJ whole genome shotgun (WGS) entry which is preliminary data.</text>
</comment>
<dbReference type="PANTHER" id="PTHR22883">
    <property type="entry name" value="ZINC FINGER DHHC DOMAIN CONTAINING PROTEIN"/>
    <property type="match status" value="1"/>
</dbReference>
<dbReference type="InterPro" id="IPR001594">
    <property type="entry name" value="Palmitoyltrfase_DHHC"/>
</dbReference>
<organism evidence="12 13">
    <name type="scientific">Stentor coeruleus</name>
    <dbReference type="NCBI Taxonomy" id="5963"/>
    <lineage>
        <taxon>Eukaryota</taxon>
        <taxon>Sar</taxon>
        <taxon>Alveolata</taxon>
        <taxon>Ciliophora</taxon>
        <taxon>Postciliodesmatophora</taxon>
        <taxon>Heterotrichea</taxon>
        <taxon>Heterotrichida</taxon>
        <taxon>Stentoridae</taxon>
        <taxon>Stentor</taxon>
    </lineage>
</organism>
<proteinExistence type="inferred from homology"/>
<sequence>MAGPKSDLLYYIPSIVTLVVIPNTFFIFVAPYVWQKVTVAVPILSGILYFLTLCTYILTTFTDPGIIPRKTIAEILDHNSSSIDIMNTDMSKYCNTCQIFKPRRSHHCKVCDNCVEIFDHHCPYINNCIGGRNYIFFFLFVLNLTLLCLTNITGCFIFIFHNYSISGPAKETFIKPGTVSLVVIVIMLILVTMIGILSTLLCLHHVSLCFTGETTKERIKGEDIGSLCYFCKKKPMKFDPQQALTEEQFKRIIEGPVVIEMSENENSVSN</sequence>
<keyword evidence="4 10" id="KW-1133">Transmembrane helix</keyword>
<comment type="similarity">
    <text evidence="10">Belongs to the DHHC palmitoyltransferase family.</text>
</comment>
<dbReference type="OrthoDB" id="9909019at2759"/>
<evidence type="ECO:0000256" key="2">
    <source>
        <dbReference type="ARBA" id="ARBA00022679"/>
    </source>
</evidence>
<keyword evidence="5 10" id="KW-0472">Membrane</keyword>
<evidence type="ECO:0000259" key="11">
    <source>
        <dbReference type="Pfam" id="PF01529"/>
    </source>
</evidence>
<dbReference type="AlphaFoldDB" id="A0A1R2BCK1"/>
<evidence type="ECO:0000256" key="8">
    <source>
        <dbReference type="ARBA" id="ARBA00023315"/>
    </source>
</evidence>
<dbReference type="GO" id="GO:0005783">
    <property type="term" value="C:endoplasmic reticulum"/>
    <property type="evidence" value="ECO:0007669"/>
    <property type="project" value="TreeGrafter"/>
</dbReference>
<dbReference type="GO" id="GO:0005794">
    <property type="term" value="C:Golgi apparatus"/>
    <property type="evidence" value="ECO:0007669"/>
    <property type="project" value="TreeGrafter"/>
</dbReference>
<evidence type="ECO:0000256" key="6">
    <source>
        <dbReference type="ARBA" id="ARBA00023139"/>
    </source>
</evidence>
<gene>
    <name evidence="12" type="ORF">SteCoe_26683</name>
</gene>
<comment type="catalytic activity">
    <reaction evidence="9 10">
        <text>L-cysteinyl-[protein] + hexadecanoyl-CoA = S-hexadecanoyl-L-cysteinyl-[protein] + CoA</text>
        <dbReference type="Rhea" id="RHEA:36683"/>
        <dbReference type="Rhea" id="RHEA-COMP:10131"/>
        <dbReference type="Rhea" id="RHEA-COMP:11032"/>
        <dbReference type="ChEBI" id="CHEBI:29950"/>
        <dbReference type="ChEBI" id="CHEBI:57287"/>
        <dbReference type="ChEBI" id="CHEBI:57379"/>
        <dbReference type="ChEBI" id="CHEBI:74151"/>
        <dbReference type="EC" id="2.3.1.225"/>
    </reaction>
</comment>
<dbReference type="Proteomes" id="UP000187209">
    <property type="component" value="Unassembled WGS sequence"/>
</dbReference>
<protein>
    <recommendedName>
        <fullName evidence="10">Palmitoyltransferase</fullName>
        <ecNumber evidence="10">2.3.1.225</ecNumber>
    </recommendedName>
</protein>
<evidence type="ECO:0000313" key="12">
    <source>
        <dbReference type="EMBL" id="OMJ74390.1"/>
    </source>
</evidence>
<evidence type="ECO:0000256" key="7">
    <source>
        <dbReference type="ARBA" id="ARBA00023288"/>
    </source>
</evidence>
<dbReference type="PANTHER" id="PTHR22883:SF43">
    <property type="entry name" value="PALMITOYLTRANSFERASE APP"/>
    <property type="match status" value="1"/>
</dbReference>
<dbReference type="Pfam" id="PF01529">
    <property type="entry name" value="DHHC"/>
    <property type="match status" value="1"/>
</dbReference>
<evidence type="ECO:0000256" key="4">
    <source>
        <dbReference type="ARBA" id="ARBA00022989"/>
    </source>
</evidence>
<evidence type="ECO:0000256" key="9">
    <source>
        <dbReference type="ARBA" id="ARBA00048048"/>
    </source>
</evidence>
<dbReference type="EC" id="2.3.1.225" evidence="10"/>
<feature type="domain" description="Palmitoyltransferase DHHC" evidence="11">
    <location>
        <begin position="89"/>
        <end position="220"/>
    </location>
</feature>
<dbReference type="InterPro" id="IPR039859">
    <property type="entry name" value="PFA4/ZDH16/20/ERF2-like"/>
</dbReference>
<evidence type="ECO:0000256" key="1">
    <source>
        <dbReference type="ARBA" id="ARBA00004127"/>
    </source>
</evidence>